<accession>A0A8X6MA43</accession>
<protein>
    <submittedName>
        <fullName evidence="1">Uncharacterized protein</fullName>
    </submittedName>
</protein>
<proteinExistence type="predicted"/>
<dbReference type="EMBL" id="BMAV01025114">
    <property type="protein sequence ID" value="GFS38602.1"/>
    <property type="molecule type" value="Genomic_DNA"/>
</dbReference>
<name>A0A8X6MA43_9ARAC</name>
<sequence length="121" mass="13199">MMVSILAPNKDREQVLRVFCDETESGMFLSALRKPPGGSVGVYLKGSKNSPGNWFSNTISAQDHWGPPIPLATHRTTGATLSILYGTPNSVEGDEDVQPYHSKGVVGVVQISLFPYICFRM</sequence>
<reference evidence="1" key="1">
    <citation type="submission" date="2020-08" db="EMBL/GenBank/DDBJ databases">
        <title>Multicomponent nature underlies the extraordinary mechanical properties of spider dragline silk.</title>
        <authorList>
            <person name="Kono N."/>
            <person name="Nakamura H."/>
            <person name="Mori M."/>
            <person name="Yoshida Y."/>
            <person name="Ohtoshi R."/>
            <person name="Malay A.D."/>
            <person name="Moran D.A.P."/>
            <person name="Tomita M."/>
            <person name="Numata K."/>
            <person name="Arakawa K."/>
        </authorList>
    </citation>
    <scope>NUCLEOTIDE SEQUENCE</scope>
</reference>
<dbReference type="AlphaFoldDB" id="A0A8X6MA43"/>
<keyword evidence="2" id="KW-1185">Reference proteome</keyword>
<evidence type="ECO:0000313" key="2">
    <source>
        <dbReference type="Proteomes" id="UP000886998"/>
    </source>
</evidence>
<comment type="caution">
    <text evidence="1">The sequence shown here is derived from an EMBL/GenBank/DDBJ whole genome shotgun (WGS) entry which is preliminary data.</text>
</comment>
<organism evidence="1 2">
    <name type="scientific">Trichonephila inaurata madagascariensis</name>
    <dbReference type="NCBI Taxonomy" id="2747483"/>
    <lineage>
        <taxon>Eukaryota</taxon>
        <taxon>Metazoa</taxon>
        <taxon>Ecdysozoa</taxon>
        <taxon>Arthropoda</taxon>
        <taxon>Chelicerata</taxon>
        <taxon>Arachnida</taxon>
        <taxon>Araneae</taxon>
        <taxon>Araneomorphae</taxon>
        <taxon>Entelegynae</taxon>
        <taxon>Araneoidea</taxon>
        <taxon>Nephilidae</taxon>
        <taxon>Trichonephila</taxon>
        <taxon>Trichonephila inaurata</taxon>
    </lineage>
</organism>
<evidence type="ECO:0000313" key="1">
    <source>
        <dbReference type="EMBL" id="GFS38602.1"/>
    </source>
</evidence>
<dbReference type="Proteomes" id="UP000886998">
    <property type="component" value="Unassembled WGS sequence"/>
</dbReference>
<gene>
    <name evidence="1" type="ORF">TNIN_480411</name>
</gene>